<gene>
    <name evidence="6" type="primary">raf1</name>
    <name evidence="10" type="ORF">IQ235_00635</name>
</gene>
<comment type="similarity">
    <text evidence="6">Belongs to the RAF family.</text>
</comment>
<evidence type="ECO:0000313" key="10">
    <source>
        <dbReference type="EMBL" id="MBE9039300.1"/>
    </source>
</evidence>
<evidence type="ECO:0000256" key="5">
    <source>
        <dbReference type="ARBA" id="ARBA00023859"/>
    </source>
</evidence>
<comment type="caution">
    <text evidence="6">Lacks conserved residue(s) required for the propagation of feature annotation.</text>
</comment>
<feature type="domain" description="Rubisco accumulation factor 1 helix turn helix" evidence="9">
    <location>
        <begin position="21"/>
        <end position="80"/>
    </location>
</feature>
<evidence type="ECO:0000256" key="6">
    <source>
        <dbReference type="HAMAP-Rule" id="MF_00856"/>
    </source>
</evidence>
<reference evidence="10" key="1">
    <citation type="submission" date="2020-10" db="EMBL/GenBank/DDBJ databases">
        <authorList>
            <person name="Castelo-Branco R."/>
            <person name="Eusebio N."/>
            <person name="Adriana R."/>
            <person name="Vieira A."/>
            <person name="Brugerolle De Fraissinette N."/>
            <person name="Rezende De Castro R."/>
            <person name="Schneider M.P."/>
            <person name="Vasconcelos V."/>
            <person name="Leao P.N."/>
        </authorList>
    </citation>
    <scope>NUCLEOTIDE SEQUENCE</scope>
    <source>
        <strain evidence="10">LEGE 11467</strain>
    </source>
</reference>
<feature type="region of interest" description="N-terminal alpha-helix" evidence="6">
    <location>
        <begin position="18"/>
        <end position="199"/>
    </location>
</feature>
<dbReference type="RefSeq" id="WP_264319563.1">
    <property type="nucleotide sequence ID" value="NZ_JADEXN010000005.1"/>
</dbReference>
<dbReference type="HAMAP" id="MF_00856">
    <property type="entry name" value="Raf1"/>
    <property type="match status" value="1"/>
</dbReference>
<name>A0A928VX57_9CYAN</name>
<feature type="domain" description="Rubisco accumulation factor 1 C-terminal" evidence="7">
    <location>
        <begin position="211"/>
        <end position="346"/>
    </location>
</feature>
<comment type="subcellular location">
    <subcellularLocation>
        <location evidence="6">Cytoplasm</location>
    </subcellularLocation>
</comment>
<evidence type="ECO:0000256" key="3">
    <source>
        <dbReference type="ARBA" id="ARBA00023186"/>
    </source>
</evidence>
<dbReference type="InterPro" id="IPR040858">
    <property type="entry name" value="Raf1_C"/>
</dbReference>
<proteinExistence type="inferred from homology"/>
<dbReference type="InterPro" id="IPR037494">
    <property type="entry name" value="RAF1"/>
</dbReference>
<keyword evidence="2 6" id="KW-0602">Photosynthesis</keyword>
<dbReference type="InterPro" id="IPR040781">
    <property type="entry name" value="Raf1_HTH"/>
</dbReference>
<dbReference type="GO" id="GO:0015977">
    <property type="term" value="P:carbon fixation"/>
    <property type="evidence" value="ECO:0007669"/>
    <property type="project" value="UniProtKB-UniRule"/>
</dbReference>
<keyword evidence="3 6" id="KW-0143">Chaperone</keyword>
<dbReference type="GO" id="GO:0005737">
    <property type="term" value="C:cytoplasm"/>
    <property type="evidence" value="ECO:0007669"/>
    <property type="project" value="UniProtKB-SubCell"/>
</dbReference>
<dbReference type="InterPro" id="IPR041358">
    <property type="entry name" value="Raf1_N"/>
</dbReference>
<sequence>MTEEKPQDTMPPSSALSEAAAAELLQKLRYKEGNWIEWGKACHALQKAGYDPKVIFEDTGFEAVVQNQVIVASQVYESIASAQVDPTVLSFCAGPKSDVLYEFRILNQRQRAEAAVLAAEKNLDVDGAHLVARAIKDFARISMPPEGFSNCAGDIVAYVSWKQARQKKDLQERSRLIAQGLKFAQTQTAREQIERLLSDFTIEPTRKAPVLPTYRMDTEEELPRIIPLAGSMPLSRAQLEAVPTVEQTEPFRVVNGTGSWVPLPGWQVILRAQDPVAILSRSDLLPNFPVHQLEEIVVVIDRKVKTWDINSYFSIESGDGIEVGWFEEAPNAPILGQVVLVLRPKRILDESNITSPWQMDD</sequence>
<evidence type="ECO:0000313" key="11">
    <source>
        <dbReference type="Proteomes" id="UP000621799"/>
    </source>
</evidence>
<dbReference type="GO" id="GO:0110102">
    <property type="term" value="P:ribulose bisphosphate carboxylase complex assembly"/>
    <property type="evidence" value="ECO:0007669"/>
    <property type="project" value="UniProtKB-UniRule"/>
</dbReference>
<protein>
    <recommendedName>
        <fullName evidence="5 6">RuBisCO accumulation factor 1</fullName>
    </recommendedName>
</protein>
<dbReference type="Proteomes" id="UP000621799">
    <property type="component" value="Unassembled WGS sequence"/>
</dbReference>
<comment type="subunit">
    <text evidence="6">Homodimer. Forms an RbcL(8)-Raf1(8) complex. Forms complexes of many stoichiometries with RbcL with and without RbcS. RbcX and Raf1 can bind simultaneously to RbcL.</text>
</comment>
<comment type="domain">
    <text evidence="6">Has 3 domains, the N-terminal alpha-helical domain, an extended flexible linker and the C-terminal beta-sheet domain. The 2 C-terminal beta-sheet domains are swapped and pack against each other to form the dimer interface.</text>
</comment>
<comment type="caution">
    <text evidence="10">The sequence shown here is derived from an EMBL/GenBank/DDBJ whole genome shotgun (WGS) entry which is preliminary data.</text>
</comment>
<evidence type="ECO:0000259" key="9">
    <source>
        <dbReference type="Pfam" id="PF18579"/>
    </source>
</evidence>
<accession>A0A928VX57</accession>
<keyword evidence="11" id="KW-1185">Reference proteome</keyword>
<comment type="function">
    <text evidence="6">A major RuBisCO chaperone. Acts after GroEL-GroES chaperonin to fold and/or assemble the large subunit of RuBisCO (ccbL, rbcL). Cooperates with RbcX in RbcL folding, plays the major role in assembly of dimers into RbcL(8)-Raf1(8) intermediate complexes. RbcS replaces Raf1, leading to holoenzyme formation.</text>
</comment>
<dbReference type="AlphaFoldDB" id="A0A928VX57"/>
<dbReference type="EMBL" id="JADEXN010000005">
    <property type="protein sequence ID" value="MBE9039300.1"/>
    <property type="molecule type" value="Genomic_DNA"/>
</dbReference>
<dbReference type="PANTHER" id="PTHR35299:SF6">
    <property type="entry name" value="RUBISCO ACCUMULATION FACTOR 1"/>
    <property type="match status" value="1"/>
</dbReference>
<dbReference type="PANTHER" id="PTHR35299">
    <property type="entry name" value="RUBISCO ACCUMULATION FACTOR 1"/>
    <property type="match status" value="1"/>
</dbReference>
<evidence type="ECO:0000259" key="7">
    <source>
        <dbReference type="Pfam" id="PF18087"/>
    </source>
</evidence>
<evidence type="ECO:0000256" key="2">
    <source>
        <dbReference type="ARBA" id="ARBA00022531"/>
    </source>
</evidence>
<dbReference type="Pfam" id="PF18087">
    <property type="entry name" value="RuBisCo_chap_C"/>
    <property type="match status" value="1"/>
</dbReference>
<dbReference type="Pfam" id="PF18579">
    <property type="entry name" value="Raf1_HTH"/>
    <property type="match status" value="1"/>
</dbReference>
<feature type="domain" description="Rubisco accumulation factor 1 alpha-helical" evidence="8">
    <location>
        <begin position="95"/>
        <end position="197"/>
    </location>
</feature>
<keyword evidence="4 6" id="KW-0120">Carbon dioxide fixation</keyword>
<evidence type="ECO:0000256" key="1">
    <source>
        <dbReference type="ARBA" id="ARBA00022490"/>
    </source>
</evidence>
<evidence type="ECO:0000256" key="4">
    <source>
        <dbReference type="ARBA" id="ARBA00023300"/>
    </source>
</evidence>
<organism evidence="10 11">
    <name type="scientific">Zarconia navalis LEGE 11467</name>
    <dbReference type="NCBI Taxonomy" id="1828826"/>
    <lineage>
        <taxon>Bacteria</taxon>
        <taxon>Bacillati</taxon>
        <taxon>Cyanobacteriota</taxon>
        <taxon>Cyanophyceae</taxon>
        <taxon>Oscillatoriophycideae</taxon>
        <taxon>Oscillatoriales</taxon>
        <taxon>Oscillatoriales incertae sedis</taxon>
        <taxon>Zarconia</taxon>
        <taxon>Zarconia navalis</taxon>
    </lineage>
</organism>
<dbReference type="GO" id="GO:0015979">
    <property type="term" value="P:photosynthesis"/>
    <property type="evidence" value="ECO:0007669"/>
    <property type="project" value="UniProtKB-KW"/>
</dbReference>
<evidence type="ECO:0000259" key="8">
    <source>
        <dbReference type="Pfam" id="PF18578"/>
    </source>
</evidence>
<dbReference type="Pfam" id="PF18578">
    <property type="entry name" value="Raf1_N"/>
    <property type="match status" value="1"/>
</dbReference>
<keyword evidence="1 6" id="KW-0963">Cytoplasm</keyword>
<dbReference type="InterPro" id="IPR046382">
    <property type="entry name" value="Raf1_cyn"/>
</dbReference>